<proteinExistence type="predicted"/>
<dbReference type="OrthoDB" id="5419315at2759"/>
<feature type="region of interest" description="Disordered" evidence="3">
    <location>
        <begin position="1"/>
        <end position="22"/>
    </location>
</feature>
<dbReference type="RefSeq" id="XP_016255541.1">
    <property type="nucleotide sequence ID" value="XM_016388613.1"/>
</dbReference>
<dbReference type="VEuPathDB" id="FungiDB:PV07_02027"/>
<dbReference type="Pfam" id="PF11951">
    <property type="entry name" value="Fungal_trans_2"/>
    <property type="match status" value="1"/>
</dbReference>
<dbReference type="Proteomes" id="UP000054466">
    <property type="component" value="Unassembled WGS sequence"/>
</dbReference>
<evidence type="ECO:0000256" key="3">
    <source>
        <dbReference type="SAM" id="MobiDB-lite"/>
    </source>
</evidence>
<evidence type="ECO:0000256" key="1">
    <source>
        <dbReference type="ARBA" id="ARBA00004123"/>
    </source>
</evidence>
<dbReference type="InterPro" id="IPR021858">
    <property type="entry name" value="Fun_TF"/>
</dbReference>
<name>A0A0D2CZB6_9EURO</name>
<gene>
    <name evidence="4" type="ORF">PV07_02027</name>
</gene>
<evidence type="ECO:0008006" key="6">
    <source>
        <dbReference type="Google" id="ProtNLM"/>
    </source>
</evidence>
<comment type="subcellular location">
    <subcellularLocation>
        <location evidence="1">Nucleus</location>
    </subcellularLocation>
</comment>
<dbReference type="STRING" id="569365.A0A0D2CZB6"/>
<dbReference type="GeneID" id="27341221"/>
<accession>A0A0D2CZB6</accession>
<keyword evidence="2" id="KW-0539">Nucleus</keyword>
<dbReference type="EMBL" id="KN847040">
    <property type="protein sequence ID" value="KIW35325.1"/>
    <property type="molecule type" value="Genomic_DNA"/>
</dbReference>
<dbReference type="AlphaFoldDB" id="A0A0D2CZB6"/>
<feature type="compositionally biased region" description="Polar residues" evidence="3">
    <location>
        <begin position="8"/>
        <end position="21"/>
    </location>
</feature>
<evidence type="ECO:0000256" key="2">
    <source>
        <dbReference type="ARBA" id="ARBA00023242"/>
    </source>
</evidence>
<evidence type="ECO:0000313" key="4">
    <source>
        <dbReference type="EMBL" id="KIW35325.1"/>
    </source>
</evidence>
<dbReference type="PANTHER" id="PTHR37534:SF46">
    <property type="entry name" value="ZN(II)2CYS6 TRANSCRIPTION FACTOR (EUROFUNG)"/>
    <property type="match status" value="1"/>
</dbReference>
<organism evidence="4 5">
    <name type="scientific">Cladophialophora immunda</name>
    <dbReference type="NCBI Taxonomy" id="569365"/>
    <lineage>
        <taxon>Eukaryota</taxon>
        <taxon>Fungi</taxon>
        <taxon>Dikarya</taxon>
        <taxon>Ascomycota</taxon>
        <taxon>Pezizomycotina</taxon>
        <taxon>Eurotiomycetes</taxon>
        <taxon>Chaetothyriomycetidae</taxon>
        <taxon>Chaetothyriales</taxon>
        <taxon>Herpotrichiellaceae</taxon>
        <taxon>Cladophialophora</taxon>
    </lineage>
</organism>
<reference evidence="4 5" key="1">
    <citation type="submission" date="2015-01" db="EMBL/GenBank/DDBJ databases">
        <title>The Genome Sequence of Cladophialophora immunda CBS83496.</title>
        <authorList>
            <consortium name="The Broad Institute Genomics Platform"/>
            <person name="Cuomo C."/>
            <person name="de Hoog S."/>
            <person name="Gorbushina A."/>
            <person name="Stielow B."/>
            <person name="Teixiera M."/>
            <person name="Abouelleil A."/>
            <person name="Chapman S.B."/>
            <person name="Priest M."/>
            <person name="Young S.K."/>
            <person name="Wortman J."/>
            <person name="Nusbaum C."/>
            <person name="Birren B."/>
        </authorList>
    </citation>
    <scope>NUCLEOTIDE SEQUENCE [LARGE SCALE GENOMIC DNA]</scope>
    <source>
        <strain evidence="4 5">CBS 83496</strain>
    </source>
</reference>
<dbReference type="PANTHER" id="PTHR37534">
    <property type="entry name" value="TRANSCRIPTIONAL ACTIVATOR PROTEIN UGA3"/>
    <property type="match status" value="1"/>
</dbReference>
<protein>
    <recommendedName>
        <fullName evidence="6">Fungal-specific transcription factor domain-containing protein</fullName>
    </recommendedName>
</protein>
<dbReference type="HOGENOM" id="CLU_023417_2_0_1"/>
<keyword evidence="5" id="KW-1185">Reference proteome</keyword>
<dbReference type="GO" id="GO:0005634">
    <property type="term" value="C:nucleus"/>
    <property type="evidence" value="ECO:0007669"/>
    <property type="project" value="UniProtKB-SubCell"/>
</dbReference>
<sequence length="455" mass="50691">MHGKLTSWKPSNSESVVSKRQSCPSPPLSYLASSASAPSSRNSSIVISWSPSTIDTGLLQTVSTAKDSQLLLQYYLEDGAGKLSPRTIESNPFITHVLPRAVCDETLMSAVLALGGAFLEVKYDRSNSVLHTAWEHYSKVLYDLRHIIQSLASHTVEQSVRVLLILIILAHIEAISGKTCGAIFSHLRPSRQLMLDLLANGKHNDMIRGKGVESFILEHYAYLALIAHITPYALDQARTIPLDPDLLSLDSIHEYDNFGTILSCGVSLFEKIPLVSVLARRRLCEEEQTGGCSWETFSTYQSLLEDILNWTSGPPGSQMKEYETAQRLAGEVYRHALLIYLKVSMCGAVVSNSPEVLVEIQELIDAVWDLYAAVVDSPFGTAMLWPTVIIGSCLTRETQRERLRAVATCPRWHMRVTEACINMLKLLWTDPDPRAFGPYGLHFIMKKHKINFCMV</sequence>
<evidence type="ECO:0000313" key="5">
    <source>
        <dbReference type="Proteomes" id="UP000054466"/>
    </source>
</evidence>